<organism evidence="1">
    <name type="scientific">uncultured Caudovirales phage</name>
    <dbReference type="NCBI Taxonomy" id="2100421"/>
    <lineage>
        <taxon>Viruses</taxon>
        <taxon>Duplodnaviria</taxon>
        <taxon>Heunggongvirae</taxon>
        <taxon>Uroviricota</taxon>
        <taxon>Caudoviricetes</taxon>
        <taxon>Peduoviridae</taxon>
        <taxon>Maltschvirus</taxon>
        <taxon>Maltschvirus maltsch</taxon>
    </lineage>
</organism>
<dbReference type="InterPro" id="IPR044930">
    <property type="entry name" value="Homing_endonuclease_His-Me"/>
</dbReference>
<protein>
    <recommendedName>
        <fullName evidence="2">HNH nuclease</fullName>
    </recommendedName>
</protein>
<sequence length="128" mass="14650">MSAGQLGAEKGELIFNWLRDCFKDPVKKERLTVRLARLVDPQPDGCILWKGALNNKGYGKINVQLSRGQPHQLYVHHLFFVLGHARPITKGMTIDHTCRRRCCVNPAHHEEVTVAVNNKRKWEAYYGS</sequence>
<name>A0A6J5MFY0_9CAUD</name>
<evidence type="ECO:0008006" key="2">
    <source>
        <dbReference type="Google" id="ProtNLM"/>
    </source>
</evidence>
<proteinExistence type="predicted"/>
<gene>
    <name evidence="1" type="ORF">UFOVP435_7</name>
</gene>
<dbReference type="GO" id="GO:0004519">
    <property type="term" value="F:endonuclease activity"/>
    <property type="evidence" value="ECO:0007669"/>
    <property type="project" value="InterPro"/>
</dbReference>
<evidence type="ECO:0000313" key="1">
    <source>
        <dbReference type="EMBL" id="CAB4142629.1"/>
    </source>
</evidence>
<reference evidence="1" key="1">
    <citation type="submission" date="2020-04" db="EMBL/GenBank/DDBJ databases">
        <authorList>
            <person name="Chiriac C."/>
            <person name="Salcher M."/>
            <person name="Ghai R."/>
            <person name="Kavagutti S V."/>
        </authorList>
    </citation>
    <scope>NUCLEOTIDE SEQUENCE</scope>
</reference>
<dbReference type="InterPro" id="IPR044925">
    <property type="entry name" value="His-Me_finger_sf"/>
</dbReference>
<dbReference type="EMBL" id="LR796416">
    <property type="protein sequence ID" value="CAB4142629.1"/>
    <property type="molecule type" value="Genomic_DNA"/>
</dbReference>
<dbReference type="SUPFAM" id="SSF54060">
    <property type="entry name" value="His-Me finger endonucleases"/>
    <property type="match status" value="1"/>
</dbReference>
<accession>A0A6J5MFY0</accession>
<dbReference type="Gene3D" id="3.90.75.10">
    <property type="entry name" value="Homing Intron 3 (I-ppo) Encoded Endonuclease, Chain A"/>
    <property type="match status" value="1"/>
</dbReference>